<dbReference type="PANTHER" id="PTHR43384:SF14">
    <property type="entry name" value="ESX-1 SECRETION-ASSOCIATED PROTEIN ESPI"/>
    <property type="match status" value="1"/>
</dbReference>
<organism evidence="3 4">
    <name type="scientific">Cryobacterium algoritolerans</name>
    <dbReference type="NCBI Taxonomy" id="1259184"/>
    <lineage>
        <taxon>Bacteria</taxon>
        <taxon>Bacillati</taxon>
        <taxon>Actinomycetota</taxon>
        <taxon>Actinomycetes</taxon>
        <taxon>Micrococcales</taxon>
        <taxon>Microbacteriaceae</taxon>
        <taxon>Cryobacterium</taxon>
    </lineage>
</organism>
<name>A0A4R8WVN0_9MICO</name>
<dbReference type="GO" id="GO:0005524">
    <property type="term" value="F:ATP binding"/>
    <property type="evidence" value="ECO:0007669"/>
    <property type="project" value="TreeGrafter"/>
</dbReference>
<dbReference type="InterPro" id="IPR002586">
    <property type="entry name" value="CobQ/CobB/MinD/ParA_Nub-bd_dom"/>
</dbReference>
<dbReference type="OrthoDB" id="4640801at2"/>
<comment type="caution">
    <text evidence="3">The sequence shown here is derived from an EMBL/GenBank/DDBJ whole genome shotgun (WGS) entry which is preliminary data.</text>
</comment>
<proteinExistence type="predicted"/>
<feature type="compositionally biased region" description="Low complexity" evidence="1">
    <location>
        <begin position="61"/>
        <end position="73"/>
    </location>
</feature>
<dbReference type="Pfam" id="PF01656">
    <property type="entry name" value="CbiA"/>
    <property type="match status" value="1"/>
</dbReference>
<dbReference type="Gene3D" id="3.40.50.300">
    <property type="entry name" value="P-loop containing nucleotide triphosphate hydrolases"/>
    <property type="match status" value="1"/>
</dbReference>
<dbReference type="GO" id="GO:0051782">
    <property type="term" value="P:negative regulation of cell division"/>
    <property type="evidence" value="ECO:0007669"/>
    <property type="project" value="TreeGrafter"/>
</dbReference>
<dbReference type="SUPFAM" id="SSF52540">
    <property type="entry name" value="P-loop containing nucleoside triphosphate hydrolases"/>
    <property type="match status" value="1"/>
</dbReference>
<evidence type="ECO:0000313" key="4">
    <source>
        <dbReference type="Proteomes" id="UP000298412"/>
    </source>
</evidence>
<keyword evidence="4" id="KW-1185">Reference proteome</keyword>
<evidence type="ECO:0000259" key="2">
    <source>
        <dbReference type="Pfam" id="PF01656"/>
    </source>
</evidence>
<dbReference type="GO" id="GO:0009898">
    <property type="term" value="C:cytoplasmic side of plasma membrane"/>
    <property type="evidence" value="ECO:0007669"/>
    <property type="project" value="TreeGrafter"/>
</dbReference>
<dbReference type="GO" id="GO:0005829">
    <property type="term" value="C:cytosol"/>
    <property type="evidence" value="ECO:0007669"/>
    <property type="project" value="TreeGrafter"/>
</dbReference>
<dbReference type="AlphaFoldDB" id="A0A4R8WVN0"/>
<feature type="region of interest" description="Disordered" evidence="1">
    <location>
        <begin position="33"/>
        <end position="111"/>
    </location>
</feature>
<reference evidence="3 4" key="1">
    <citation type="submission" date="2019-03" db="EMBL/GenBank/DDBJ databases">
        <title>Genomics of glacier-inhabiting Cryobacterium strains.</title>
        <authorList>
            <person name="Liu Q."/>
            <person name="Xin Y.-H."/>
        </authorList>
    </citation>
    <scope>NUCLEOTIDE SEQUENCE [LARGE SCALE GENOMIC DNA]</scope>
    <source>
        <strain evidence="3 4">MDT1-3</strain>
    </source>
</reference>
<gene>
    <name evidence="3" type="ORF">E3O19_11260</name>
</gene>
<feature type="compositionally biased region" description="Low complexity" evidence="1">
    <location>
        <begin position="44"/>
        <end position="54"/>
    </location>
</feature>
<dbReference type="PANTHER" id="PTHR43384">
    <property type="entry name" value="SEPTUM SITE-DETERMINING PROTEIN MIND HOMOLOG, CHLOROPLASTIC-RELATED"/>
    <property type="match status" value="1"/>
</dbReference>
<dbReference type="Proteomes" id="UP000298412">
    <property type="component" value="Unassembled WGS sequence"/>
</dbReference>
<dbReference type="GO" id="GO:0016887">
    <property type="term" value="F:ATP hydrolysis activity"/>
    <property type="evidence" value="ECO:0007669"/>
    <property type="project" value="TreeGrafter"/>
</dbReference>
<dbReference type="InterPro" id="IPR027417">
    <property type="entry name" value="P-loop_NTPase"/>
</dbReference>
<protein>
    <submittedName>
        <fullName evidence="3">ATPase</fullName>
    </submittedName>
</protein>
<sequence length="430" mass="45291">MTRVMKLASGLGSDVHLVVDDQTGHWRLIAGADGELHDPEPTRAPGAEASADAAPVQAPVSAEAAPLEPSALATVTPIPAPALAPGAPATRARSTEQPALTEPEADQAEDEVAAQVAGEEPAGRAPRASFIVDERREPAAANGWRGFIARSTGLQVPASHAELNRRGHVQAVSQHWPGPRKIAIVNGKGGVGKTLTTAMLTAVFARHGGAGVLAWDNNDTRGTLGWRTEKGPHDATVQDLLPATTHLLSPGAQVSDLARFVHHQTGDKYDVLRSNPELLATKQRITRDDFDALHEVAAKYFRMVFFDSGNDESAPRWLRMIDHTDQLVVATTALGESAESGALLLEALTERDEHSANLARDAVVVVLQSEQNGTLADAQRIADGFTGIARAAVTIPFDRALHGGALRYDAVSTPTRNAWLAAGAAVAAGL</sequence>
<dbReference type="EMBL" id="SOFP01000048">
    <property type="protein sequence ID" value="TFC14364.1"/>
    <property type="molecule type" value="Genomic_DNA"/>
</dbReference>
<feature type="domain" description="CobQ/CobB/MinD/ParA nucleotide binding" evidence="2">
    <location>
        <begin position="182"/>
        <end position="224"/>
    </location>
</feature>
<dbReference type="InterPro" id="IPR050625">
    <property type="entry name" value="ParA/MinD_ATPase"/>
</dbReference>
<accession>A0A4R8WVN0</accession>
<evidence type="ECO:0000256" key="1">
    <source>
        <dbReference type="SAM" id="MobiDB-lite"/>
    </source>
</evidence>
<evidence type="ECO:0000313" key="3">
    <source>
        <dbReference type="EMBL" id="TFC14364.1"/>
    </source>
</evidence>